<dbReference type="Pfam" id="PF06863">
    <property type="entry name" value="DUF1254"/>
    <property type="match status" value="1"/>
</dbReference>
<dbReference type="Gene3D" id="2.60.40.1610">
    <property type="entry name" value="Domain of unknown function DUF1254"/>
    <property type="match status" value="1"/>
</dbReference>
<keyword evidence="1" id="KW-0732">Signal</keyword>
<dbReference type="GeneID" id="72996374"/>
<sequence>MSRRTLMMPLLLALALQGQAAESVTTEPVGGQPAAGEKPSVSDFDYQVKYQRAFEAVLWSLPRVQTQGGREATLGGLGIKDNDIVAMSGTATPKFETWTANSSTPYVFAYSDLKREPVVLEVPPAGPDGSLYGQVVDAWQRTIADIGPSGIDAGRGDKLLLTGPDFKGTVPAGYRQVVSPTRRIVFAFRSVRAPGKSAADAYAYAKRLKMYYLSQAAKPPQQRFADPVKQRYSSLLPQDERYFQLLHDTVTYEPVQPEDKHMLGLLASLGIEQGKPYQPDEKTRRAMRQAVVDVWYYLQQRFDQLPRDYYYWADRQYVPLLLPDANRGFGFDYPGRLDVDGRALAFFWCTLVPRQVPERPAAYYLMAMADSQGRPLEAGASYRLVVPADMPVKQFWSLTVYDRATMAFIYTRQNRTTLDSYGLDKMKKNADGSVTLYVGPQAPKGLESNWIPTGGKRPLPALRFYGGTDALFDKQFKMPDFERLDEPAAAAAPSATPIGLAMGSHLLP</sequence>
<dbReference type="Gene3D" id="1.10.3360.10">
    <property type="entry name" value="VPA0735-like domain"/>
    <property type="match status" value="1"/>
</dbReference>
<feature type="domain" description="DUF1254" evidence="3">
    <location>
        <begin position="82"/>
        <end position="211"/>
    </location>
</feature>
<organism evidence="4 5">
    <name type="scientific">Pseudomonas citronellolis</name>
    <dbReference type="NCBI Taxonomy" id="53408"/>
    <lineage>
        <taxon>Bacteria</taxon>
        <taxon>Pseudomonadati</taxon>
        <taxon>Pseudomonadota</taxon>
        <taxon>Gammaproteobacteria</taxon>
        <taxon>Pseudomonadales</taxon>
        <taxon>Pseudomonadaceae</taxon>
        <taxon>Pseudomonas</taxon>
    </lineage>
</organism>
<dbReference type="EMBL" id="FOLS01000007">
    <property type="protein sequence ID" value="SFC58258.1"/>
    <property type="molecule type" value="Genomic_DNA"/>
</dbReference>
<dbReference type="Proteomes" id="UP000183385">
    <property type="component" value="Unassembled WGS sequence"/>
</dbReference>
<dbReference type="KEGG" id="pcq:PcP3B5_32970"/>
<dbReference type="InterPro" id="IPR010621">
    <property type="entry name" value="DUF1214"/>
</dbReference>
<dbReference type="RefSeq" id="WP_135499929.1">
    <property type="nucleotide sequence ID" value="NZ_CP014158.1"/>
</dbReference>
<evidence type="ECO:0000313" key="5">
    <source>
        <dbReference type="Proteomes" id="UP000183385"/>
    </source>
</evidence>
<evidence type="ECO:0000256" key="1">
    <source>
        <dbReference type="SAM" id="SignalP"/>
    </source>
</evidence>
<dbReference type="SUPFAM" id="SSF160935">
    <property type="entry name" value="VPA0735-like"/>
    <property type="match status" value="1"/>
</dbReference>
<comment type="caution">
    <text evidence="4">The sequence shown here is derived from an EMBL/GenBank/DDBJ whole genome shotgun (WGS) entry which is preliminary data.</text>
</comment>
<dbReference type="InterPro" id="IPR037049">
    <property type="entry name" value="DUF1214_C_sf"/>
</dbReference>
<evidence type="ECO:0000259" key="3">
    <source>
        <dbReference type="Pfam" id="PF06863"/>
    </source>
</evidence>
<dbReference type="PANTHER" id="PTHR36509:SF3">
    <property type="entry name" value="SIGNAL PEPTIDE PROTEIN"/>
    <property type="match status" value="1"/>
</dbReference>
<feature type="chain" id="PRO_5042852695" evidence="1">
    <location>
        <begin position="21"/>
        <end position="508"/>
    </location>
</feature>
<dbReference type="InterPro" id="IPR010679">
    <property type="entry name" value="DUF1254"/>
</dbReference>
<dbReference type="InterPro" id="IPR037050">
    <property type="entry name" value="DUF1254_sf"/>
</dbReference>
<name>A0AAQ1HLS5_9PSED</name>
<feature type="signal peptide" evidence="1">
    <location>
        <begin position="1"/>
        <end position="20"/>
    </location>
</feature>
<evidence type="ECO:0000313" key="4">
    <source>
        <dbReference type="EMBL" id="SFC58258.1"/>
    </source>
</evidence>
<gene>
    <name evidence="4" type="ORF">SAMN05216577_107153</name>
</gene>
<evidence type="ECO:0000259" key="2">
    <source>
        <dbReference type="Pfam" id="PF06742"/>
    </source>
</evidence>
<protein>
    <submittedName>
        <fullName evidence="4">Uncharacterized conserved protein</fullName>
    </submittedName>
</protein>
<accession>A0AAQ1HLS5</accession>
<proteinExistence type="predicted"/>
<dbReference type="PANTHER" id="PTHR36509">
    <property type="entry name" value="BLL3101 PROTEIN"/>
    <property type="match status" value="1"/>
</dbReference>
<dbReference type="Gene3D" id="2.60.120.600">
    <property type="entry name" value="Domain of unknown function DUF1214, C-terminal domain"/>
    <property type="match status" value="1"/>
</dbReference>
<reference evidence="4 5" key="1">
    <citation type="submission" date="2016-10" db="EMBL/GenBank/DDBJ databases">
        <authorList>
            <person name="Varghese N."/>
            <person name="Submissions S."/>
        </authorList>
    </citation>
    <scope>NUCLEOTIDE SEQUENCE [LARGE SCALE GENOMIC DNA]</scope>
    <source>
        <strain evidence="4 5">LMG 18378</strain>
    </source>
</reference>
<keyword evidence="5" id="KW-1185">Reference proteome</keyword>
<dbReference type="Pfam" id="PF06742">
    <property type="entry name" value="DUF1214"/>
    <property type="match status" value="1"/>
</dbReference>
<dbReference type="AlphaFoldDB" id="A0AAQ1HLS5"/>
<feature type="domain" description="DUF1214" evidence="2">
    <location>
        <begin position="362"/>
        <end position="466"/>
    </location>
</feature>